<accession>A0A563W5E6</accession>
<dbReference type="Proteomes" id="UP000320055">
    <property type="component" value="Unassembled WGS sequence"/>
</dbReference>
<dbReference type="RefSeq" id="WP_144868508.1">
    <property type="nucleotide sequence ID" value="NZ_LR213853.1"/>
</dbReference>
<evidence type="ECO:0000313" key="2">
    <source>
        <dbReference type="Proteomes" id="UP000320055"/>
    </source>
</evidence>
<keyword evidence="2" id="KW-1185">Reference proteome</keyword>
<sequence>MENISDYLTSIQQETVAEEKTVKVAKLIILLIKIEKELNTVKSTLLKLQTHQRKYKKDSSLAEQITRKINTVEQLLEKIRKARLNLNFYFI</sequence>
<dbReference type="AlphaFoldDB" id="A0A563W5E6"/>
<dbReference type="OrthoDB" id="582961at2"/>
<name>A0A563W5E6_9CYAN</name>
<reference evidence="1 2" key="1">
    <citation type="submission" date="2019-01" db="EMBL/GenBank/DDBJ databases">
        <authorList>
            <person name="Brito A."/>
        </authorList>
    </citation>
    <scope>NUCLEOTIDE SEQUENCE [LARGE SCALE GENOMIC DNA]</scope>
    <source>
        <strain evidence="1">1</strain>
    </source>
</reference>
<organism evidence="1 2">
    <name type="scientific">Hyella patelloides LEGE 07179</name>
    <dbReference type="NCBI Taxonomy" id="945734"/>
    <lineage>
        <taxon>Bacteria</taxon>
        <taxon>Bacillati</taxon>
        <taxon>Cyanobacteriota</taxon>
        <taxon>Cyanophyceae</taxon>
        <taxon>Pleurocapsales</taxon>
        <taxon>Hyellaceae</taxon>
        <taxon>Hyella</taxon>
    </lineage>
</organism>
<proteinExistence type="predicted"/>
<gene>
    <name evidence="1" type="ORF">H1P_960013</name>
</gene>
<evidence type="ECO:0000313" key="1">
    <source>
        <dbReference type="EMBL" id="VEP18922.1"/>
    </source>
</evidence>
<protein>
    <submittedName>
        <fullName evidence="1">Uncharacterized protein</fullName>
    </submittedName>
</protein>
<dbReference type="EMBL" id="CAACVJ010000705">
    <property type="protein sequence ID" value="VEP18922.1"/>
    <property type="molecule type" value="Genomic_DNA"/>
</dbReference>